<dbReference type="GO" id="GO:0006298">
    <property type="term" value="P:mismatch repair"/>
    <property type="evidence" value="ECO:0007669"/>
    <property type="project" value="InterPro"/>
</dbReference>
<dbReference type="PANTHER" id="PTHR11361:SF21">
    <property type="entry name" value="MUTS PROTEIN HOMOLOG 4"/>
    <property type="match status" value="1"/>
</dbReference>
<feature type="domain" description="DNA mismatch repair proteins mutS family" evidence="12">
    <location>
        <begin position="606"/>
        <end position="801"/>
    </location>
</feature>
<evidence type="ECO:0000256" key="3">
    <source>
        <dbReference type="ARBA" id="ARBA00022741"/>
    </source>
</evidence>
<dbReference type="PANTHER" id="PTHR11361">
    <property type="entry name" value="DNA MISMATCH REPAIR PROTEIN MUTS FAMILY MEMBER"/>
    <property type="match status" value="1"/>
</dbReference>
<evidence type="ECO:0000256" key="2">
    <source>
        <dbReference type="ARBA" id="ARBA00022151"/>
    </source>
</evidence>
<dbReference type="GO" id="GO:0030983">
    <property type="term" value="F:mismatched DNA binding"/>
    <property type="evidence" value="ECO:0007669"/>
    <property type="project" value="InterPro"/>
</dbReference>
<evidence type="ECO:0000256" key="6">
    <source>
        <dbReference type="ARBA" id="ARBA00023254"/>
    </source>
</evidence>
<reference evidence="13" key="2">
    <citation type="submission" date="2023-06" db="EMBL/GenBank/DDBJ databases">
        <authorList>
            <consortium name="Lawrence Berkeley National Laboratory"/>
            <person name="Haridas S."/>
            <person name="Hensen N."/>
            <person name="Bonometti L."/>
            <person name="Westerberg I."/>
            <person name="Brannstrom I.O."/>
            <person name="Guillou S."/>
            <person name="Cros-Aarteil S."/>
            <person name="Calhoun S."/>
            <person name="Kuo A."/>
            <person name="Mondo S."/>
            <person name="Pangilinan J."/>
            <person name="Riley R."/>
            <person name="LaButti K."/>
            <person name="Andreopoulos B."/>
            <person name="Lipzen A."/>
            <person name="Chen C."/>
            <person name="Yanf M."/>
            <person name="Daum C."/>
            <person name="Ng V."/>
            <person name="Clum A."/>
            <person name="Steindorff A."/>
            <person name="Ohm R."/>
            <person name="Martin F."/>
            <person name="Silar P."/>
            <person name="Natvig D."/>
            <person name="Lalanne C."/>
            <person name="Gautier V."/>
            <person name="Ament-velasquez S.L."/>
            <person name="Kruys A."/>
            <person name="Hutchinson M.I."/>
            <person name="Powell A.J."/>
            <person name="Barry K."/>
            <person name="Miller A.N."/>
            <person name="Grigoriev I.V."/>
            <person name="Debuchy R."/>
            <person name="Gladieux P."/>
            <person name="Thoren M.H."/>
            <person name="Johannesson H."/>
        </authorList>
    </citation>
    <scope>NUCLEOTIDE SEQUENCE</scope>
    <source>
        <strain evidence="13">CBS 232.78</strain>
    </source>
</reference>
<evidence type="ECO:0000313" key="14">
    <source>
        <dbReference type="Proteomes" id="UP001285441"/>
    </source>
</evidence>
<evidence type="ECO:0000256" key="8">
    <source>
        <dbReference type="ARBA" id="ARBA00029792"/>
    </source>
</evidence>
<dbReference type="InterPro" id="IPR007696">
    <property type="entry name" value="DNA_mismatch_repair_MutS_core"/>
</dbReference>
<comment type="subunit">
    <text evidence="7">Heterodimer consisting of MSH2-MSH3 (MutS beta). Forms a ternary complex with MutL alpha (MLH1-PMS1).</text>
</comment>
<keyword evidence="4" id="KW-0067">ATP-binding</keyword>
<dbReference type="Pfam" id="PF05192">
    <property type="entry name" value="MutS_III"/>
    <property type="match status" value="1"/>
</dbReference>
<proteinExistence type="inferred from homology"/>
<feature type="region of interest" description="Disordered" evidence="10">
    <location>
        <begin position="1"/>
        <end position="31"/>
    </location>
</feature>
<dbReference type="Gene3D" id="3.40.50.300">
    <property type="entry name" value="P-loop containing nucleotide triphosphate hydrolases"/>
    <property type="match status" value="1"/>
</dbReference>
<comment type="similarity">
    <text evidence="1">Belongs to the DNA mismatch repair MutS family. MSH3 subfamily.</text>
</comment>
<dbReference type="Pfam" id="PF00488">
    <property type="entry name" value="MutS_V"/>
    <property type="match status" value="1"/>
</dbReference>
<dbReference type="GO" id="GO:0005524">
    <property type="term" value="F:ATP binding"/>
    <property type="evidence" value="ECO:0007669"/>
    <property type="project" value="UniProtKB-KW"/>
</dbReference>
<dbReference type="GO" id="GO:0140664">
    <property type="term" value="F:ATP-dependent DNA damage sensor activity"/>
    <property type="evidence" value="ECO:0007669"/>
    <property type="project" value="InterPro"/>
</dbReference>
<dbReference type="SUPFAM" id="SSF52540">
    <property type="entry name" value="P-loop containing nucleoside triphosphate hydrolases"/>
    <property type="match status" value="1"/>
</dbReference>
<gene>
    <name evidence="13" type="ORF">B0H63DRAFT_365098</name>
</gene>
<dbReference type="Gene3D" id="1.10.1420.10">
    <property type="match status" value="1"/>
</dbReference>
<keyword evidence="5" id="KW-0238">DNA-binding</keyword>
<evidence type="ECO:0000256" key="10">
    <source>
        <dbReference type="SAM" id="MobiDB-lite"/>
    </source>
</evidence>
<evidence type="ECO:0000259" key="11">
    <source>
        <dbReference type="SMART" id="SM00533"/>
    </source>
</evidence>
<dbReference type="AlphaFoldDB" id="A0AAE0P4S9"/>
<dbReference type="InterPro" id="IPR036187">
    <property type="entry name" value="DNA_mismatch_repair_MutS_sf"/>
</dbReference>
<evidence type="ECO:0000256" key="9">
    <source>
        <dbReference type="ARBA" id="ARBA00073774"/>
    </source>
</evidence>
<evidence type="ECO:0000259" key="12">
    <source>
        <dbReference type="SMART" id="SM00534"/>
    </source>
</evidence>
<accession>A0AAE0P4S9</accession>
<dbReference type="SMART" id="SM00533">
    <property type="entry name" value="MUTSd"/>
    <property type="match status" value="1"/>
</dbReference>
<dbReference type="Proteomes" id="UP001285441">
    <property type="component" value="Unassembled WGS sequence"/>
</dbReference>
<keyword evidence="6" id="KW-0469">Meiosis</keyword>
<feature type="non-terminal residue" evidence="13">
    <location>
        <position position="1"/>
    </location>
</feature>
<dbReference type="InterPro" id="IPR027417">
    <property type="entry name" value="P-loop_NTPase"/>
</dbReference>
<dbReference type="SMART" id="SM00534">
    <property type="entry name" value="MUTSac"/>
    <property type="match status" value="1"/>
</dbReference>
<organism evidence="13 14">
    <name type="scientific">Podospora didyma</name>
    <dbReference type="NCBI Taxonomy" id="330526"/>
    <lineage>
        <taxon>Eukaryota</taxon>
        <taxon>Fungi</taxon>
        <taxon>Dikarya</taxon>
        <taxon>Ascomycota</taxon>
        <taxon>Pezizomycotina</taxon>
        <taxon>Sordariomycetes</taxon>
        <taxon>Sordariomycetidae</taxon>
        <taxon>Sordariales</taxon>
        <taxon>Podosporaceae</taxon>
        <taxon>Podospora</taxon>
    </lineage>
</organism>
<evidence type="ECO:0000256" key="5">
    <source>
        <dbReference type="ARBA" id="ARBA00023125"/>
    </source>
</evidence>
<comment type="caution">
    <text evidence="13">The sequence shown here is derived from an EMBL/GenBank/DDBJ whole genome shotgun (WGS) entry which is preliminary data.</text>
</comment>
<evidence type="ECO:0000256" key="1">
    <source>
        <dbReference type="ARBA" id="ARBA00007094"/>
    </source>
</evidence>
<feature type="compositionally biased region" description="Acidic residues" evidence="10">
    <location>
        <begin position="1"/>
        <end position="20"/>
    </location>
</feature>
<sequence>LPYSLLDEDEDDDNSDDQDGDPSRQSGAMAEPEPIDLFAEDEETVVCAVSESRVGEVIGLSIVNIAEGQADIVTILNEDKYRLFAETVRAMPVLPQIFLVLQKVYFPGIPIHPFKRKYWDEGEGKRMVERFAFPDEVKAIKASLERIFYATCAFSAAMSYAQYELSVSFGRNAMLTKCRQPADTMGIDLAAMISLELVHNIRGATSKVSTLFCVMNCTTTPQGRRLLRSTLLQPSTNSADITARWDAVERLSTDVELLSDVSEALKKINRIDIQRAVTWPREPLDNSVPMVQGHHQTIVPNNDELADAEKEMNQILLLKEYLDGVREVCHSLARAGYPGGLCRWDAEMCSREITKLIVQTIDEYIEPGAEHSNSPCGMRANGLWAVKATDPDKNLARRRTEYREELLSLTQYVKDLNVTLIRIGADLHLDTDRDRQYFLRIDYDDAKSKVRIHEEAGRRAVLSKFFTISTKEASGHTYRWRNEYIGSIKLSHMERQGKHLYCQTERLLQKSRQIQELADIVAVESDPCTAELKKHLLGHAGALVRIGEAIAMLDMLCSFASLAVAENFTRPQISNSLVLKDARHTMVELWREKFAPNDVYSSDLGGRFQVITGGNMSGKTTFIKSVAIIQIMAQMGCFVPVTYAAVPICDRVLARLSTDDKPEKNQGTFAVEMSEMNVILGQATENSLVIIDELRRSTTPNEGRAITLAMAEKLIDKRARMFFATHFIEIGRALNASRPRKVLNTHFESGKVMHSDNGGIPEINLSHKLEPGLVTNDDYGIELAKRYLPENVTKNAQLNLTKLRALRKPIKRARLSARVRRNRMVQALPAFLKQATEGDMTDEALASYVVMLQDEIRPEMD</sequence>
<dbReference type="InterPro" id="IPR000432">
    <property type="entry name" value="DNA_mismatch_repair_MutS_C"/>
</dbReference>
<dbReference type="SUPFAM" id="SSF48334">
    <property type="entry name" value="DNA repair protein MutS, domain III"/>
    <property type="match status" value="1"/>
</dbReference>
<keyword evidence="3" id="KW-0547">Nucleotide-binding</keyword>
<dbReference type="FunFam" id="3.40.50.300:FF:000870">
    <property type="entry name" value="MutS protein homolog 4"/>
    <property type="match status" value="1"/>
</dbReference>
<evidence type="ECO:0000256" key="7">
    <source>
        <dbReference type="ARBA" id="ARBA00025902"/>
    </source>
</evidence>
<dbReference type="GO" id="GO:0007131">
    <property type="term" value="P:reciprocal meiotic recombination"/>
    <property type="evidence" value="ECO:0007669"/>
    <property type="project" value="TreeGrafter"/>
</dbReference>
<evidence type="ECO:0000313" key="13">
    <source>
        <dbReference type="EMBL" id="KAK3393341.1"/>
    </source>
</evidence>
<protein>
    <recommendedName>
        <fullName evidence="2 9">DNA mismatch repair protein MSH3</fullName>
    </recommendedName>
    <alternativeName>
        <fullName evidence="2 9">DNA mismatch repair protein MSH3</fullName>
    </alternativeName>
    <alternativeName>
        <fullName evidence="8">MutS protein homolog 3</fullName>
    </alternativeName>
</protein>
<dbReference type="GO" id="GO:0005634">
    <property type="term" value="C:nucleus"/>
    <property type="evidence" value="ECO:0007669"/>
    <property type="project" value="TreeGrafter"/>
</dbReference>
<reference evidence="13" key="1">
    <citation type="journal article" date="2023" name="Mol. Phylogenet. Evol.">
        <title>Genome-scale phylogeny and comparative genomics of the fungal order Sordariales.</title>
        <authorList>
            <person name="Hensen N."/>
            <person name="Bonometti L."/>
            <person name="Westerberg I."/>
            <person name="Brannstrom I.O."/>
            <person name="Guillou S."/>
            <person name="Cros-Aarteil S."/>
            <person name="Calhoun S."/>
            <person name="Haridas S."/>
            <person name="Kuo A."/>
            <person name="Mondo S."/>
            <person name="Pangilinan J."/>
            <person name="Riley R."/>
            <person name="LaButti K."/>
            <person name="Andreopoulos B."/>
            <person name="Lipzen A."/>
            <person name="Chen C."/>
            <person name="Yan M."/>
            <person name="Daum C."/>
            <person name="Ng V."/>
            <person name="Clum A."/>
            <person name="Steindorff A."/>
            <person name="Ohm R.A."/>
            <person name="Martin F."/>
            <person name="Silar P."/>
            <person name="Natvig D.O."/>
            <person name="Lalanne C."/>
            <person name="Gautier V."/>
            <person name="Ament-Velasquez S.L."/>
            <person name="Kruys A."/>
            <person name="Hutchinson M.I."/>
            <person name="Powell A.J."/>
            <person name="Barry K."/>
            <person name="Miller A.N."/>
            <person name="Grigoriev I.V."/>
            <person name="Debuchy R."/>
            <person name="Gladieux P."/>
            <person name="Hiltunen Thoren M."/>
            <person name="Johannesson H."/>
        </authorList>
    </citation>
    <scope>NUCLEOTIDE SEQUENCE</scope>
    <source>
        <strain evidence="13">CBS 232.78</strain>
    </source>
</reference>
<keyword evidence="14" id="KW-1185">Reference proteome</keyword>
<evidence type="ECO:0000256" key="4">
    <source>
        <dbReference type="ARBA" id="ARBA00022840"/>
    </source>
</evidence>
<dbReference type="EMBL" id="JAULSW010000001">
    <property type="protein sequence ID" value="KAK3393341.1"/>
    <property type="molecule type" value="Genomic_DNA"/>
</dbReference>
<feature type="non-terminal residue" evidence="13">
    <location>
        <position position="861"/>
    </location>
</feature>
<feature type="domain" description="DNA mismatch repair protein MutS core" evidence="11">
    <location>
        <begin position="206"/>
        <end position="590"/>
    </location>
</feature>
<name>A0AAE0P4S9_9PEZI</name>
<dbReference type="InterPro" id="IPR045076">
    <property type="entry name" value="MutS"/>
</dbReference>